<gene>
    <name evidence="1" type="ORF">L915_11403</name>
</gene>
<protein>
    <submittedName>
        <fullName evidence="1">Uncharacterized protein</fullName>
    </submittedName>
</protein>
<accession>W2GJX3</accession>
<dbReference type="EMBL" id="KI687018">
    <property type="protein sequence ID" value="ETK83348.1"/>
    <property type="molecule type" value="Genomic_DNA"/>
</dbReference>
<proteinExistence type="predicted"/>
<dbReference type="VEuPathDB" id="FungiDB:PPTG_12912"/>
<organism evidence="1">
    <name type="scientific">Phytophthora nicotianae</name>
    <name type="common">Potato buckeye rot agent</name>
    <name type="synonym">Phytophthora parasitica</name>
    <dbReference type="NCBI Taxonomy" id="4792"/>
    <lineage>
        <taxon>Eukaryota</taxon>
        <taxon>Sar</taxon>
        <taxon>Stramenopiles</taxon>
        <taxon>Oomycota</taxon>
        <taxon>Peronosporomycetes</taxon>
        <taxon>Peronosporales</taxon>
        <taxon>Peronosporaceae</taxon>
        <taxon>Phytophthora</taxon>
    </lineage>
</organism>
<dbReference type="AlphaFoldDB" id="W2GJX3"/>
<name>W2GJX3_PHYNI</name>
<sequence length="181" mass="20471">MASSGDDGVSASQEMQNQVDALRLNGDCRSPRQTVEKDTRQLNTNTVLLSPRDGDNHELVRGVTSDGVGFYTSDKWAKFYPNQEVAVVTSIGQPPIPPEGYAPLRHGHRREEQTPEAAMIFEEDVPNGFSVDTLLWNEKLLEQRIMELTAWTRRPPMPRRQKLDCINRMVNQCNTTNTKIC</sequence>
<reference evidence="1" key="1">
    <citation type="submission" date="2013-11" db="EMBL/GenBank/DDBJ databases">
        <title>The Genome Sequence of Phytophthora parasitica CJ02B3.</title>
        <authorList>
            <consortium name="The Broad Institute Genomics Platform"/>
            <person name="Russ C."/>
            <person name="Tyler B."/>
            <person name="Panabieres F."/>
            <person name="Shan W."/>
            <person name="Tripathy S."/>
            <person name="Grunwald N."/>
            <person name="Machado M."/>
            <person name="Johnson C.S."/>
            <person name="Arredondo F."/>
            <person name="Hong C."/>
            <person name="Coffey M."/>
            <person name="Young S.K."/>
            <person name="Zeng Q."/>
            <person name="Gargeya S."/>
            <person name="Fitzgerald M."/>
            <person name="Abouelleil A."/>
            <person name="Alvarado L."/>
            <person name="Chapman S.B."/>
            <person name="Gainer-Dewar J."/>
            <person name="Goldberg J."/>
            <person name="Griggs A."/>
            <person name="Gujja S."/>
            <person name="Hansen M."/>
            <person name="Howarth C."/>
            <person name="Imamovic A."/>
            <person name="Ireland A."/>
            <person name="Larimer J."/>
            <person name="McCowan C."/>
            <person name="Murphy C."/>
            <person name="Pearson M."/>
            <person name="Poon T.W."/>
            <person name="Priest M."/>
            <person name="Roberts A."/>
            <person name="Saif S."/>
            <person name="Shea T."/>
            <person name="Sykes S."/>
            <person name="Wortman J."/>
            <person name="Nusbaum C."/>
            <person name="Birren B."/>
        </authorList>
    </citation>
    <scope>NUCLEOTIDE SEQUENCE [LARGE SCALE GENOMIC DNA]</scope>
    <source>
        <strain evidence="1">CJ02B3</strain>
    </source>
</reference>
<dbReference type="Proteomes" id="UP000053236">
    <property type="component" value="Unassembled WGS sequence"/>
</dbReference>
<evidence type="ECO:0000313" key="1">
    <source>
        <dbReference type="EMBL" id="ETK83348.1"/>
    </source>
</evidence>